<evidence type="ECO:0000256" key="8">
    <source>
        <dbReference type="ARBA" id="ARBA00023180"/>
    </source>
</evidence>
<evidence type="ECO:0000256" key="1">
    <source>
        <dbReference type="ARBA" id="ARBA00004613"/>
    </source>
</evidence>
<evidence type="ECO:0000256" key="3">
    <source>
        <dbReference type="ARBA" id="ARBA00022525"/>
    </source>
</evidence>
<evidence type="ECO:0000256" key="4">
    <source>
        <dbReference type="ARBA" id="ARBA00022645"/>
    </source>
</evidence>
<dbReference type="GO" id="GO:0005576">
    <property type="term" value="C:extracellular region"/>
    <property type="evidence" value="ECO:0007669"/>
    <property type="project" value="UniProtKB-SubCell"/>
</dbReference>
<organism evidence="10 11">
    <name type="scientific">Striga asiatica</name>
    <name type="common">Asiatic witchweed</name>
    <name type="synonym">Buchnera asiatica</name>
    <dbReference type="NCBI Taxonomy" id="4170"/>
    <lineage>
        <taxon>Eukaryota</taxon>
        <taxon>Viridiplantae</taxon>
        <taxon>Streptophyta</taxon>
        <taxon>Embryophyta</taxon>
        <taxon>Tracheophyta</taxon>
        <taxon>Spermatophyta</taxon>
        <taxon>Magnoliopsida</taxon>
        <taxon>eudicotyledons</taxon>
        <taxon>Gunneridae</taxon>
        <taxon>Pentapetalae</taxon>
        <taxon>asterids</taxon>
        <taxon>lamiids</taxon>
        <taxon>Lamiales</taxon>
        <taxon>Orobanchaceae</taxon>
        <taxon>Buchnereae</taxon>
        <taxon>Striga</taxon>
    </lineage>
</organism>
<keyword evidence="3" id="KW-0964">Secreted</keyword>
<dbReference type="InterPro" id="IPR001563">
    <property type="entry name" value="Peptidase_S10"/>
</dbReference>
<evidence type="ECO:0000256" key="2">
    <source>
        <dbReference type="ARBA" id="ARBA00009431"/>
    </source>
</evidence>
<feature type="signal peptide" evidence="9">
    <location>
        <begin position="1"/>
        <end position="26"/>
    </location>
</feature>
<dbReference type="Gene3D" id="3.40.50.1820">
    <property type="entry name" value="alpha/beta hydrolase"/>
    <property type="match status" value="2"/>
</dbReference>
<accession>A0A5A7Q472</accession>
<reference evidence="11" key="1">
    <citation type="journal article" date="2019" name="Curr. Biol.">
        <title>Genome Sequence of Striga asiatica Provides Insight into the Evolution of Plant Parasitism.</title>
        <authorList>
            <person name="Yoshida S."/>
            <person name="Kim S."/>
            <person name="Wafula E.K."/>
            <person name="Tanskanen J."/>
            <person name="Kim Y.M."/>
            <person name="Honaas L."/>
            <person name="Yang Z."/>
            <person name="Spallek T."/>
            <person name="Conn C.E."/>
            <person name="Ichihashi Y."/>
            <person name="Cheong K."/>
            <person name="Cui S."/>
            <person name="Der J.P."/>
            <person name="Gundlach H."/>
            <person name="Jiao Y."/>
            <person name="Hori C."/>
            <person name="Ishida J.K."/>
            <person name="Kasahara H."/>
            <person name="Kiba T."/>
            <person name="Kim M.S."/>
            <person name="Koo N."/>
            <person name="Laohavisit A."/>
            <person name="Lee Y.H."/>
            <person name="Lumba S."/>
            <person name="McCourt P."/>
            <person name="Mortimer J.C."/>
            <person name="Mutuku J.M."/>
            <person name="Nomura T."/>
            <person name="Sasaki-Sekimoto Y."/>
            <person name="Seto Y."/>
            <person name="Wang Y."/>
            <person name="Wakatake T."/>
            <person name="Sakakibara H."/>
            <person name="Demura T."/>
            <person name="Yamaguchi S."/>
            <person name="Yoneyama K."/>
            <person name="Manabe R.I."/>
            <person name="Nelson D.C."/>
            <person name="Schulman A.H."/>
            <person name="Timko M.P."/>
            <person name="dePamphilis C.W."/>
            <person name="Choi D."/>
            <person name="Shirasu K."/>
        </authorList>
    </citation>
    <scope>NUCLEOTIDE SEQUENCE [LARGE SCALE GENOMIC DNA]</scope>
    <source>
        <strain evidence="11">cv. UVA1</strain>
    </source>
</reference>
<dbReference type="AlphaFoldDB" id="A0A5A7Q472"/>
<dbReference type="PRINTS" id="PR00724">
    <property type="entry name" value="CRBOXYPTASEC"/>
</dbReference>
<gene>
    <name evidence="10" type="ORF">STAS_16334</name>
</gene>
<evidence type="ECO:0000256" key="5">
    <source>
        <dbReference type="ARBA" id="ARBA00022670"/>
    </source>
</evidence>
<keyword evidence="8" id="KW-0325">Glycoprotein</keyword>
<dbReference type="Pfam" id="PF00450">
    <property type="entry name" value="Peptidase_S10"/>
    <property type="match status" value="3"/>
</dbReference>
<dbReference type="PANTHER" id="PTHR11802">
    <property type="entry name" value="SERINE PROTEASE FAMILY S10 SERINE CARBOXYPEPTIDASE"/>
    <property type="match status" value="1"/>
</dbReference>
<dbReference type="Proteomes" id="UP000325081">
    <property type="component" value="Unassembled WGS sequence"/>
</dbReference>
<dbReference type="GO" id="GO:0006508">
    <property type="term" value="P:proteolysis"/>
    <property type="evidence" value="ECO:0007669"/>
    <property type="project" value="UniProtKB-KW"/>
</dbReference>
<evidence type="ECO:0000313" key="10">
    <source>
        <dbReference type="EMBL" id="GER39706.1"/>
    </source>
</evidence>
<dbReference type="InterPro" id="IPR029058">
    <property type="entry name" value="AB_hydrolase_fold"/>
</dbReference>
<dbReference type="PROSITE" id="PS00131">
    <property type="entry name" value="CARBOXYPEPT_SER_SER"/>
    <property type="match status" value="1"/>
</dbReference>
<dbReference type="GO" id="GO:0004185">
    <property type="term" value="F:serine-type carboxypeptidase activity"/>
    <property type="evidence" value="ECO:0007669"/>
    <property type="project" value="UniProtKB-UniRule"/>
</dbReference>
<dbReference type="InterPro" id="IPR018202">
    <property type="entry name" value="Ser_caboxypep_ser_AS"/>
</dbReference>
<keyword evidence="5 9" id="KW-0645">Protease</keyword>
<keyword evidence="4 9" id="KW-0121">Carboxypeptidase</keyword>
<keyword evidence="11" id="KW-1185">Reference proteome</keyword>
<evidence type="ECO:0000256" key="6">
    <source>
        <dbReference type="ARBA" id="ARBA00022729"/>
    </source>
</evidence>
<comment type="similarity">
    <text evidence="2 9">Belongs to the peptidase S10 family.</text>
</comment>
<comment type="caution">
    <text evidence="10">The sequence shown here is derived from an EMBL/GenBank/DDBJ whole genome shotgun (WGS) entry which is preliminary data.</text>
</comment>
<dbReference type="EC" id="3.4.16.-" evidence="9"/>
<evidence type="ECO:0000313" key="11">
    <source>
        <dbReference type="Proteomes" id="UP000325081"/>
    </source>
</evidence>
<feature type="chain" id="PRO_5022986667" description="Carboxypeptidase" evidence="9">
    <location>
        <begin position="27"/>
        <end position="384"/>
    </location>
</feature>
<sequence length="384" mass="43441">MEKSHLRFSFVVRLLLLFEIFEFGFMLNEMGNEDGSERWGYVEVRDQVNLFWWYYRSPNRTKDSANPWPVILWLQGGPDSPAGTGFSYVNDPRLLATSDEEAALDLTKLLIQVFNACESLPMSPLYIVGESYGGKHAAILALNVLHDLFWVPHGYHQRILRLAKKIEEQVEAGDFVNATSTFWHLTDVLLNNSWGVDIYNFMLDAVNDPLVNSNSITNRYTTYSTSSSKVSNSVNLNTLMNGVIREKLKIIPPHVIWKFSSDLVFNALAGEFMKPRIYEVDILLEKGVPVTIYSGQLDVICSPKGTEAWVKKLKWEGLQNFMSTARTPIAYTSNGQGMLFGFEKSHENLSFYWILGAGHFVPAERPFVAMEMIGKATNSPAPSL</sequence>
<evidence type="ECO:0000256" key="9">
    <source>
        <dbReference type="RuleBase" id="RU361156"/>
    </source>
</evidence>
<proteinExistence type="inferred from homology"/>
<protein>
    <recommendedName>
        <fullName evidence="9">Carboxypeptidase</fullName>
        <ecNumber evidence="9">3.4.16.-</ecNumber>
    </recommendedName>
</protein>
<keyword evidence="7 9" id="KW-0378">Hydrolase</keyword>
<keyword evidence="6 9" id="KW-0732">Signal</keyword>
<dbReference type="SUPFAM" id="SSF53474">
    <property type="entry name" value="alpha/beta-Hydrolases"/>
    <property type="match status" value="1"/>
</dbReference>
<evidence type="ECO:0000256" key="7">
    <source>
        <dbReference type="ARBA" id="ARBA00022801"/>
    </source>
</evidence>
<dbReference type="OrthoDB" id="443318at2759"/>
<comment type="subcellular location">
    <subcellularLocation>
        <location evidence="1">Secreted</location>
    </subcellularLocation>
</comment>
<dbReference type="EMBL" id="BKCP01005738">
    <property type="protein sequence ID" value="GER39706.1"/>
    <property type="molecule type" value="Genomic_DNA"/>
</dbReference>
<dbReference type="PANTHER" id="PTHR11802:SF3">
    <property type="entry name" value="RETINOID-INDUCIBLE SERINE CARBOXYPEPTIDASE"/>
    <property type="match status" value="1"/>
</dbReference>
<name>A0A5A7Q472_STRAF</name>